<proteinExistence type="predicted"/>
<dbReference type="Pfam" id="PF10592">
    <property type="entry name" value="AIPR"/>
    <property type="match status" value="1"/>
</dbReference>
<protein>
    <submittedName>
        <fullName evidence="3">AIPR family protein</fullName>
    </submittedName>
</protein>
<sequence>MDKKMNDLIEEFKSRYYPTIEITNEKIFTAFCIKYFFYDDIFSADETLEYIVDGANDGGIDAIFTDSYSENNDLIIIQSKYYDSTKLSVKDVESEIHKILKTLKDLKKRNDTNYKKELVQSYLDCTENTNEDSQIKIYIFTSFEVKDNNTKNGYLKEIKKLETENYSIDIFFGRDIIEQVVLIDTGKFSVPKAKMKIDKVDNFLSYGDSIIVNASAQSINELFKKYHNKGLLASNLRYYIKDKKVDKGINQTIKNEPDNFWYFNNGIIIVSSNYEINSKEIVLYDFSIVNGGQTTALIGQINFSQNQDFFVQVKIIKTVGETEKDQEIFILKVAESSNLQKAIKDKDLISNKMEQLKLKSELSKLGIYYVLKRGEFIEKKYNSFVKANSDMIGKLIMASILQMPGTSRSGTKKIYSEDYYHRIFPDEPRTLLANQLVQLKNHYNQYKKNKKSFSSEDKISILANGELHFISIFTLLTSATREFIKEQDYKKQAFDQRKEYLYTKLKRYEKIYEKSLDDETEITYKVFDIILDEILTYVYRIEKKSREQNRETITVANYLKLDSVYYNDIVPRAFEVLQENELLMEYLIKFNNV</sequence>
<evidence type="ECO:0000313" key="3">
    <source>
        <dbReference type="EMBL" id="MCV2232058.1"/>
    </source>
</evidence>
<evidence type="ECO:0000259" key="2">
    <source>
        <dbReference type="Pfam" id="PF10592"/>
    </source>
</evidence>
<feature type="domain" description="Abortive phage infection protein C-terminal" evidence="2">
    <location>
        <begin position="232"/>
        <end position="492"/>
    </location>
</feature>
<keyword evidence="4" id="KW-1185">Reference proteome</keyword>
<accession>A0ABT2Y5P8</accession>
<dbReference type="Proteomes" id="UP001177160">
    <property type="component" value="Unassembled WGS sequence"/>
</dbReference>
<comment type="caution">
    <text evidence="3">The sequence shown here is derived from an EMBL/GenBank/DDBJ whole genome shotgun (WGS) entry which is preliminary data.</text>
</comment>
<dbReference type="EMBL" id="JAOVQM010000003">
    <property type="protein sequence ID" value="MCV2232058.1"/>
    <property type="molecule type" value="Genomic_DNA"/>
</dbReference>
<reference evidence="3" key="1">
    <citation type="submission" date="2022-09" db="EMBL/GenBank/DDBJ databases">
        <title>Novel Mycoplasma species identified in domestic and wild animals.</title>
        <authorList>
            <person name="Volokhov D.V."/>
            <person name="Furtak V.A."/>
            <person name="Zagorodnyaya T.A."/>
        </authorList>
    </citation>
    <scope>NUCLEOTIDE SEQUENCE</scope>
    <source>
        <strain evidence="3">Oakley</strain>
    </source>
</reference>
<evidence type="ECO:0000313" key="4">
    <source>
        <dbReference type="Proteomes" id="UP001177160"/>
    </source>
</evidence>
<feature type="coiled-coil region" evidence="1">
    <location>
        <begin position="429"/>
        <end position="456"/>
    </location>
</feature>
<gene>
    <name evidence="3" type="ORF">N7548_04365</name>
</gene>
<dbReference type="InterPro" id="IPR018891">
    <property type="entry name" value="AIPR_C"/>
</dbReference>
<name>A0ABT2Y5P8_9MOLU</name>
<evidence type="ECO:0000256" key="1">
    <source>
        <dbReference type="SAM" id="Coils"/>
    </source>
</evidence>
<keyword evidence="1" id="KW-0175">Coiled coil</keyword>
<dbReference type="RefSeq" id="WP_263608222.1">
    <property type="nucleotide sequence ID" value="NZ_JAOVQM010000003.1"/>
</dbReference>
<organism evidence="3 4">
    <name type="scientific">Paracholeplasma manati</name>
    <dbReference type="NCBI Taxonomy" id="591373"/>
    <lineage>
        <taxon>Bacteria</taxon>
        <taxon>Bacillati</taxon>
        <taxon>Mycoplasmatota</taxon>
        <taxon>Mollicutes</taxon>
        <taxon>Acholeplasmatales</taxon>
        <taxon>Acholeplasmataceae</taxon>
        <taxon>Paracholeplasma</taxon>
    </lineage>
</organism>